<evidence type="ECO:0000313" key="1">
    <source>
        <dbReference type="EMBL" id="MCJ2186007.1"/>
    </source>
</evidence>
<keyword evidence="2" id="KW-1185">Reference proteome</keyword>
<dbReference type="Proteomes" id="UP001202281">
    <property type="component" value="Unassembled WGS sequence"/>
</dbReference>
<protein>
    <submittedName>
        <fullName evidence="1">Uncharacterized protein</fullName>
    </submittedName>
</protein>
<organism evidence="1 2">
    <name type="scientific">Novosphingobium beihaiensis</name>
    <dbReference type="NCBI Taxonomy" id="2930389"/>
    <lineage>
        <taxon>Bacteria</taxon>
        <taxon>Pseudomonadati</taxon>
        <taxon>Pseudomonadota</taxon>
        <taxon>Alphaproteobacteria</taxon>
        <taxon>Sphingomonadales</taxon>
        <taxon>Sphingomonadaceae</taxon>
        <taxon>Novosphingobium</taxon>
    </lineage>
</organism>
<dbReference type="RefSeq" id="WP_243918184.1">
    <property type="nucleotide sequence ID" value="NZ_JALHLG010000005.1"/>
</dbReference>
<proteinExistence type="predicted"/>
<sequence length="125" mass="13782">MVRNLHIERQDAEGRHEAITLEEWSEAVGHVDGVRMACGDAAVPNPLTEQIVTLPNRGGDAEVFRKDCERWLRALFWTPDGTVRFAEPEMDGDPVLPLARKLASELNAGIHDDRGETIVSGITPA</sequence>
<comment type="caution">
    <text evidence="1">The sequence shown here is derived from an EMBL/GenBank/DDBJ whole genome shotgun (WGS) entry which is preliminary data.</text>
</comment>
<name>A0ABT0BLT0_9SPHN</name>
<reference evidence="1 2" key="1">
    <citation type="submission" date="2022-04" db="EMBL/GenBank/DDBJ databases">
        <title>Identification of a novel bacterium isolated from mangrove sediments.</title>
        <authorList>
            <person name="Pan X."/>
        </authorList>
    </citation>
    <scope>NUCLEOTIDE SEQUENCE [LARGE SCALE GENOMIC DNA]</scope>
    <source>
        <strain evidence="1 2">B2638</strain>
    </source>
</reference>
<dbReference type="EMBL" id="JALHLG010000005">
    <property type="protein sequence ID" value="MCJ2186007.1"/>
    <property type="molecule type" value="Genomic_DNA"/>
</dbReference>
<accession>A0ABT0BLT0</accession>
<evidence type="ECO:0000313" key="2">
    <source>
        <dbReference type="Proteomes" id="UP001202281"/>
    </source>
</evidence>
<gene>
    <name evidence="1" type="ORF">MTR66_04175</name>
</gene>